<reference evidence="1 2" key="1">
    <citation type="submission" date="2018-08" db="EMBL/GenBank/DDBJ databases">
        <title>A genome reference for cultivated species of the human gut microbiota.</title>
        <authorList>
            <person name="Zou Y."/>
            <person name="Xue W."/>
            <person name="Luo G."/>
        </authorList>
    </citation>
    <scope>NUCLEOTIDE SEQUENCE [LARGE SCALE GENOMIC DNA]</scope>
    <source>
        <strain evidence="1 2">AF15-20</strain>
    </source>
</reference>
<dbReference type="Proteomes" id="UP000265489">
    <property type="component" value="Unassembled WGS sequence"/>
</dbReference>
<organism evidence="1 2">
    <name type="scientific">Holdemanella biformis</name>
    <dbReference type="NCBI Taxonomy" id="1735"/>
    <lineage>
        <taxon>Bacteria</taxon>
        <taxon>Bacillati</taxon>
        <taxon>Bacillota</taxon>
        <taxon>Erysipelotrichia</taxon>
        <taxon>Erysipelotrichales</taxon>
        <taxon>Erysipelotrichaceae</taxon>
        <taxon>Holdemanella</taxon>
    </lineage>
</organism>
<accession>A0A395WC25</accession>
<proteinExistence type="predicted"/>
<protein>
    <submittedName>
        <fullName evidence="1">Uncharacterized protein</fullName>
    </submittedName>
</protein>
<dbReference type="GeneID" id="66578742"/>
<dbReference type="EMBL" id="QRYQ01000010">
    <property type="protein sequence ID" value="RGU91500.1"/>
    <property type="molecule type" value="Genomic_DNA"/>
</dbReference>
<sequence length="235" mass="27571">MKTYLTLEKSISHKSNYDGSIYKSYVTSFFSYTKSHHTINDFFDEEGNVYIPKVYSFCEKRVDPDTNEMFVRADVEFEDGFDMDFLLHKPLYFNEPEWFHDLTNEKINKIVCSYSDWDILNLLDNKTSNKTINISIFDDGMIQIEDTKENQNPLISTYQVNKTYIQQFFKAMKLNLGSENTYEPSYVGGWSRSFTLYCESGNVFEYHGNYCTDSNEDSLTTNIVEELLTKCQIVI</sequence>
<dbReference type="RefSeq" id="WP_118325163.1">
    <property type="nucleotide sequence ID" value="NZ_CATXNH010000041.1"/>
</dbReference>
<gene>
    <name evidence="1" type="ORF">DWW32_06420</name>
</gene>
<comment type="caution">
    <text evidence="1">The sequence shown here is derived from an EMBL/GenBank/DDBJ whole genome shotgun (WGS) entry which is preliminary data.</text>
</comment>
<evidence type="ECO:0000313" key="2">
    <source>
        <dbReference type="Proteomes" id="UP000265489"/>
    </source>
</evidence>
<dbReference type="AlphaFoldDB" id="A0A395WC25"/>
<evidence type="ECO:0000313" key="1">
    <source>
        <dbReference type="EMBL" id="RGU91500.1"/>
    </source>
</evidence>
<name>A0A395WC25_9FIRM</name>